<dbReference type="Gene3D" id="1.10.10.10">
    <property type="entry name" value="Winged helix-like DNA-binding domain superfamily/Winged helix DNA-binding domain"/>
    <property type="match status" value="1"/>
</dbReference>
<feature type="modified residue" description="4-aspartylphosphate" evidence="8">
    <location>
        <position position="61"/>
    </location>
</feature>
<protein>
    <submittedName>
        <fullName evidence="13">Two-component system, OmpR family, KDP operon response regulator KdpE</fullName>
    </submittedName>
</protein>
<dbReference type="PANTHER" id="PTHR48111">
    <property type="entry name" value="REGULATOR OF RPOS"/>
    <property type="match status" value="1"/>
</dbReference>
<feature type="domain" description="Response regulatory" evidence="11">
    <location>
        <begin position="12"/>
        <end position="125"/>
    </location>
</feature>
<comment type="subcellular location">
    <subcellularLocation>
        <location evidence="1">Cytoplasm</location>
    </subcellularLocation>
</comment>
<keyword evidence="4" id="KW-0902">Two-component regulatory system</keyword>
<gene>
    <name evidence="13" type="ORF">Ga0074812_12755</name>
</gene>
<keyword evidence="3 8" id="KW-0597">Phosphoprotein</keyword>
<feature type="domain" description="OmpR/PhoB-type" evidence="12">
    <location>
        <begin position="134"/>
        <end position="236"/>
    </location>
</feature>
<dbReference type="GO" id="GO:0032993">
    <property type="term" value="C:protein-DNA complex"/>
    <property type="evidence" value="ECO:0007669"/>
    <property type="project" value="TreeGrafter"/>
</dbReference>
<dbReference type="GO" id="GO:0042802">
    <property type="term" value="F:identical protein binding"/>
    <property type="evidence" value="ECO:0007669"/>
    <property type="project" value="UniProtKB-ARBA"/>
</dbReference>
<evidence type="ECO:0000259" key="12">
    <source>
        <dbReference type="PROSITE" id="PS51755"/>
    </source>
</evidence>
<keyword evidence="5" id="KW-0805">Transcription regulation</keyword>
<evidence type="ECO:0000256" key="8">
    <source>
        <dbReference type="PROSITE-ProRule" id="PRU00169"/>
    </source>
</evidence>
<evidence type="ECO:0000259" key="11">
    <source>
        <dbReference type="PROSITE" id="PS50110"/>
    </source>
</evidence>
<keyword evidence="2" id="KW-0963">Cytoplasm</keyword>
<sequence>MRSGPDSHHSGRVLFVEDEPQLLRAMRITLHAKGYEVRTAVDGGHALTEAAAHPPDIVVLDLGLPDMDGIDVIRGLRDWTSVPIIVLSGRTSGHDKIASLDAGADDYITKPFSVEELLARLRAVSRRGGGARVGSVADVGDYRVDFVAKSVTSRDGGHESVHLTPTEWRLLEALLRNPGTLVSSRALLTQVWGKAYADDTSSLRLYINRLRRKLEPDPTRPRYLTTEPGMGYRYQP</sequence>
<dbReference type="SUPFAM" id="SSF46894">
    <property type="entry name" value="C-terminal effector domain of the bipartite response regulators"/>
    <property type="match status" value="1"/>
</dbReference>
<dbReference type="InterPro" id="IPR001867">
    <property type="entry name" value="OmpR/PhoB-type_DNA-bd"/>
</dbReference>
<evidence type="ECO:0000313" key="13">
    <source>
        <dbReference type="EMBL" id="CUU59378.1"/>
    </source>
</evidence>
<keyword evidence="6 9" id="KW-0238">DNA-binding</keyword>
<dbReference type="PANTHER" id="PTHR48111:SF50">
    <property type="entry name" value="KDP OPERON TRANSCRIPTIONAL REGULATORY PROTEIN KDPE"/>
    <property type="match status" value="1"/>
</dbReference>
<evidence type="ECO:0000256" key="1">
    <source>
        <dbReference type="ARBA" id="ARBA00004496"/>
    </source>
</evidence>
<dbReference type="Pfam" id="PF00486">
    <property type="entry name" value="Trans_reg_C"/>
    <property type="match status" value="1"/>
</dbReference>
<dbReference type="GO" id="GO:0045893">
    <property type="term" value="P:positive regulation of DNA-templated transcription"/>
    <property type="evidence" value="ECO:0007669"/>
    <property type="project" value="UniProtKB-ARBA"/>
</dbReference>
<dbReference type="SUPFAM" id="SSF52172">
    <property type="entry name" value="CheY-like"/>
    <property type="match status" value="1"/>
</dbReference>
<evidence type="ECO:0000256" key="10">
    <source>
        <dbReference type="SAM" id="MobiDB-lite"/>
    </source>
</evidence>
<dbReference type="SMART" id="SM00862">
    <property type="entry name" value="Trans_reg_C"/>
    <property type="match status" value="1"/>
</dbReference>
<dbReference type="InterPro" id="IPR011006">
    <property type="entry name" value="CheY-like_superfamily"/>
</dbReference>
<dbReference type="Gene3D" id="6.10.250.690">
    <property type="match status" value="1"/>
</dbReference>
<feature type="region of interest" description="Disordered" evidence="10">
    <location>
        <begin position="217"/>
        <end position="236"/>
    </location>
</feature>
<evidence type="ECO:0000256" key="4">
    <source>
        <dbReference type="ARBA" id="ARBA00023012"/>
    </source>
</evidence>
<dbReference type="CDD" id="cd00383">
    <property type="entry name" value="trans_reg_C"/>
    <property type="match status" value="1"/>
</dbReference>
<dbReference type="PROSITE" id="PS50110">
    <property type="entry name" value="RESPONSE_REGULATORY"/>
    <property type="match status" value="1"/>
</dbReference>
<dbReference type="Gene3D" id="3.40.50.2300">
    <property type="match status" value="1"/>
</dbReference>
<accession>A0A0S4QWJ8</accession>
<reference evidence="14" key="1">
    <citation type="submission" date="2015-11" db="EMBL/GenBank/DDBJ databases">
        <authorList>
            <person name="Varghese N."/>
        </authorList>
    </citation>
    <scope>NUCLEOTIDE SEQUENCE [LARGE SCALE GENOMIC DNA]</scope>
    <source>
        <strain evidence="14">DSM 45899</strain>
    </source>
</reference>
<name>A0A0S4QWJ8_9ACTN</name>
<evidence type="ECO:0000256" key="2">
    <source>
        <dbReference type="ARBA" id="ARBA00022490"/>
    </source>
</evidence>
<dbReference type="EMBL" id="FAOZ01000027">
    <property type="protein sequence ID" value="CUU59378.1"/>
    <property type="molecule type" value="Genomic_DNA"/>
</dbReference>
<keyword evidence="14" id="KW-1185">Reference proteome</keyword>
<dbReference type="FunFam" id="3.40.50.2300:FF:000021">
    <property type="entry name" value="Two-component system response regulator KdpE"/>
    <property type="match status" value="1"/>
</dbReference>
<dbReference type="GO" id="GO:0000156">
    <property type="term" value="F:phosphorelay response regulator activity"/>
    <property type="evidence" value="ECO:0007669"/>
    <property type="project" value="TreeGrafter"/>
</dbReference>
<evidence type="ECO:0000256" key="7">
    <source>
        <dbReference type="ARBA" id="ARBA00023163"/>
    </source>
</evidence>
<dbReference type="InterPro" id="IPR001789">
    <property type="entry name" value="Sig_transdc_resp-reg_receiver"/>
</dbReference>
<evidence type="ECO:0000256" key="5">
    <source>
        <dbReference type="ARBA" id="ARBA00023015"/>
    </source>
</evidence>
<dbReference type="SMART" id="SM00448">
    <property type="entry name" value="REC"/>
    <property type="match status" value="1"/>
</dbReference>
<dbReference type="RefSeq" id="WP_091283435.1">
    <property type="nucleotide sequence ID" value="NZ_FAOZ01000027.1"/>
</dbReference>
<dbReference type="GO" id="GO:0000987">
    <property type="term" value="F:cis-regulatory region sequence-specific DNA binding"/>
    <property type="evidence" value="ECO:0007669"/>
    <property type="project" value="UniProtKB-ARBA"/>
</dbReference>
<keyword evidence="7" id="KW-0804">Transcription</keyword>
<evidence type="ECO:0000313" key="14">
    <source>
        <dbReference type="Proteomes" id="UP000198802"/>
    </source>
</evidence>
<dbReference type="CDD" id="cd17620">
    <property type="entry name" value="REC_OmpR_KdpE-like"/>
    <property type="match status" value="1"/>
</dbReference>
<dbReference type="InterPro" id="IPR039420">
    <property type="entry name" value="WalR-like"/>
</dbReference>
<evidence type="ECO:0000256" key="3">
    <source>
        <dbReference type="ARBA" id="ARBA00022553"/>
    </source>
</evidence>
<dbReference type="AlphaFoldDB" id="A0A0S4QWJ8"/>
<evidence type="ECO:0000256" key="6">
    <source>
        <dbReference type="ARBA" id="ARBA00023125"/>
    </source>
</evidence>
<dbReference type="InterPro" id="IPR016032">
    <property type="entry name" value="Sig_transdc_resp-reg_C-effctor"/>
</dbReference>
<proteinExistence type="predicted"/>
<organism evidence="13 14">
    <name type="scientific">Parafrankia irregularis</name>
    <dbReference type="NCBI Taxonomy" id="795642"/>
    <lineage>
        <taxon>Bacteria</taxon>
        <taxon>Bacillati</taxon>
        <taxon>Actinomycetota</taxon>
        <taxon>Actinomycetes</taxon>
        <taxon>Frankiales</taxon>
        <taxon>Frankiaceae</taxon>
        <taxon>Parafrankia</taxon>
    </lineage>
</organism>
<feature type="DNA-binding region" description="OmpR/PhoB-type" evidence="9">
    <location>
        <begin position="134"/>
        <end position="236"/>
    </location>
</feature>
<dbReference type="PROSITE" id="PS51755">
    <property type="entry name" value="OMPR_PHOB"/>
    <property type="match status" value="1"/>
</dbReference>
<dbReference type="Pfam" id="PF00072">
    <property type="entry name" value="Response_reg"/>
    <property type="match status" value="1"/>
</dbReference>
<evidence type="ECO:0000256" key="9">
    <source>
        <dbReference type="PROSITE-ProRule" id="PRU01091"/>
    </source>
</evidence>
<dbReference type="InterPro" id="IPR036388">
    <property type="entry name" value="WH-like_DNA-bd_sf"/>
</dbReference>
<dbReference type="GO" id="GO:0005829">
    <property type="term" value="C:cytosol"/>
    <property type="evidence" value="ECO:0007669"/>
    <property type="project" value="TreeGrafter"/>
</dbReference>
<dbReference type="Proteomes" id="UP000198802">
    <property type="component" value="Unassembled WGS sequence"/>
</dbReference>